<protein>
    <submittedName>
        <fullName evidence="2">Uncharacterized protein</fullName>
    </submittedName>
</protein>
<name>A0ABV8TVQ5_9ACTN</name>
<dbReference type="EMBL" id="JBHSDK010000005">
    <property type="protein sequence ID" value="MFC4334508.1"/>
    <property type="molecule type" value="Genomic_DNA"/>
</dbReference>
<proteinExistence type="predicted"/>
<gene>
    <name evidence="2" type="ORF">ACFPET_04765</name>
</gene>
<comment type="caution">
    <text evidence="2">The sequence shown here is derived from an EMBL/GenBank/DDBJ whole genome shotgun (WGS) entry which is preliminary data.</text>
</comment>
<sequence>MKRPVIRKTATALATATAGVAASLLLAGSAAAFSPSASSPAAADGPSAATSDVGAQAHLAGPFGSKSDCRYNEGVTAGKGYTIVMSCSQMSGGWYFSFR</sequence>
<keyword evidence="3" id="KW-1185">Reference proteome</keyword>
<evidence type="ECO:0000313" key="3">
    <source>
        <dbReference type="Proteomes" id="UP001595823"/>
    </source>
</evidence>
<dbReference type="RefSeq" id="WP_380618284.1">
    <property type="nucleotide sequence ID" value="NZ_JBHSDK010000005.1"/>
</dbReference>
<evidence type="ECO:0000256" key="1">
    <source>
        <dbReference type="SAM" id="SignalP"/>
    </source>
</evidence>
<dbReference type="Proteomes" id="UP001595823">
    <property type="component" value="Unassembled WGS sequence"/>
</dbReference>
<feature type="chain" id="PRO_5045180648" evidence="1">
    <location>
        <begin position="33"/>
        <end position="99"/>
    </location>
</feature>
<keyword evidence="1" id="KW-0732">Signal</keyword>
<evidence type="ECO:0000313" key="2">
    <source>
        <dbReference type="EMBL" id="MFC4334508.1"/>
    </source>
</evidence>
<accession>A0ABV8TVQ5</accession>
<reference evidence="3" key="1">
    <citation type="journal article" date="2019" name="Int. J. Syst. Evol. Microbiol.">
        <title>The Global Catalogue of Microorganisms (GCM) 10K type strain sequencing project: providing services to taxonomists for standard genome sequencing and annotation.</title>
        <authorList>
            <consortium name="The Broad Institute Genomics Platform"/>
            <consortium name="The Broad Institute Genome Sequencing Center for Infectious Disease"/>
            <person name="Wu L."/>
            <person name="Ma J."/>
        </authorList>
    </citation>
    <scope>NUCLEOTIDE SEQUENCE [LARGE SCALE GENOMIC DNA]</scope>
    <source>
        <strain evidence="3">IBRC-M 10908</strain>
    </source>
</reference>
<organism evidence="2 3">
    <name type="scientific">Salininema proteolyticum</name>
    <dbReference type="NCBI Taxonomy" id="1607685"/>
    <lineage>
        <taxon>Bacteria</taxon>
        <taxon>Bacillati</taxon>
        <taxon>Actinomycetota</taxon>
        <taxon>Actinomycetes</taxon>
        <taxon>Glycomycetales</taxon>
        <taxon>Glycomycetaceae</taxon>
        <taxon>Salininema</taxon>
    </lineage>
</organism>
<feature type="signal peptide" evidence="1">
    <location>
        <begin position="1"/>
        <end position="32"/>
    </location>
</feature>